<feature type="region of interest" description="Disordered" evidence="1">
    <location>
        <begin position="25"/>
        <end position="65"/>
    </location>
</feature>
<dbReference type="HOGENOM" id="CLU_1686709_0_0_1"/>
<feature type="compositionally biased region" description="Low complexity" evidence="1">
    <location>
        <begin position="53"/>
        <end position="62"/>
    </location>
</feature>
<protein>
    <submittedName>
        <fullName evidence="2">Uncharacterized protein</fullName>
    </submittedName>
</protein>
<reference evidence="3" key="1">
    <citation type="journal article" date="2014" name="Proc. Natl. Acad. Sci. U.S.A.">
        <title>Extensive sampling of basidiomycete genomes demonstrates inadequacy of the white-rot/brown-rot paradigm for wood decay fungi.</title>
        <authorList>
            <person name="Riley R."/>
            <person name="Salamov A.A."/>
            <person name="Brown D.W."/>
            <person name="Nagy L.G."/>
            <person name="Floudas D."/>
            <person name="Held B.W."/>
            <person name="Levasseur A."/>
            <person name="Lombard V."/>
            <person name="Morin E."/>
            <person name="Otillar R."/>
            <person name="Lindquist E.A."/>
            <person name="Sun H."/>
            <person name="LaButti K.M."/>
            <person name="Schmutz J."/>
            <person name="Jabbour D."/>
            <person name="Luo H."/>
            <person name="Baker S.E."/>
            <person name="Pisabarro A.G."/>
            <person name="Walton J.D."/>
            <person name="Blanchette R.A."/>
            <person name="Henrissat B."/>
            <person name="Martin F."/>
            <person name="Cullen D."/>
            <person name="Hibbett D.S."/>
            <person name="Grigoriev I.V."/>
        </authorList>
    </citation>
    <scope>NUCLEOTIDE SEQUENCE [LARGE SCALE GENOMIC DNA]</scope>
    <source>
        <strain evidence="3">CBS 339.88</strain>
    </source>
</reference>
<evidence type="ECO:0000313" key="2">
    <source>
        <dbReference type="EMBL" id="KDR71402.1"/>
    </source>
</evidence>
<name>A0A067SN08_GALM3</name>
<dbReference type="AlphaFoldDB" id="A0A067SN08"/>
<proteinExistence type="predicted"/>
<organism evidence="2 3">
    <name type="scientific">Galerina marginata (strain CBS 339.88)</name>
    <dbReference type="NCBI Taxonomy" id="685588"/>
    <lineage>
        <taxon>Eukaryota</taxon>
        <taxon>Fungi</taxon>
        <taxon>Dikarya</taxon>
        <taxon>Basidiomycota</taxon>
        <taxon>Agaricomycotina</taxon>
        <taxon>Agaricomycetes</taxon>
        <taxon>Agaricomycetidae</taxon>
        <taxon>Agaricales</taxon>
        <taxon>Agaricineae</taxon>
        <taxon>Strophariaceae</taxon>
        <taxon>Galerina</taxon>
    </lineage>
</organism>
<evidence type="ECO:0000256" key="1">
    <source>
        <dbReference type="SAM" id="MobiDB-lite"/>
    </source>
</evidence>
<gene>
    <name evidence="2" type="ORF">GALMADRAFT_785848</name>
</gene>
<keyword evidence="3" id="KW-1185">Reference proteome</keyword>
<accession>A0A067SN08</accession>
<feature type="compositionally biased region" description="Pro residues" evidence="1">
    <location>
        <begin position="26"/>
        <end position="35"/>
    </location>
</feature>
<sequence>MEARAIGAERLSFLQVARSWVYSSPPRLPTLPPPATSSVNHSHDHEPPRRTPARPTSAATRRQLPPRFITAIALSRLPAPSHHSCSPSFAATPPFLFLDEARLWSQHYQKHQQHRQQASSSSPLRTRYAHRVLVFGPRGAMLGGRDGDKAGAFQRR</sequence>
<evidence type="ECO:0000313" key="3">
    <source>
        <dbReference type="Proteomes" id="UP000027222"/>
    </source>
</evidence>
<dbReference type="EMBL" id="KL142392">
    <property type="protein sequence ID" value="KDR71402.1"/>
    <property type="molecule type" value="Genomic_DNA"/>
</dbReference>
<dbReference type="Proteomes" id="UP000027222">
    <property type="component" value="Unassembled WGS sequence"/>
</dbReference>